<proteinExistence type="predicted"/>
<dbReference type="OrthoDB" id="8446683at2759"/>
<accession>V8NS32</accession>
<organism evidence="1 2">
    <name type="scientific">Ophiophagus hannah</name>
    <name type="common">King cobra</name>
    <name type="synonym">Naja hannah</name>
    <dbReference type="NCBI Taxonomy" id="8665"/>
    <lineage>
        <taxon>Eukaryota</taxon>
        <taxon>Metazoa</taxon>
        <taxon>Chordata</taxon>
        <taxon>Craniata</taxon>
        <taxon>Vertebrata</taxon>
        <taxon>Euteleostomi</taxon>
        <taxon>Lepidosauria</taxon>
        <taxon>Squamata</taxon>
        <taxon>Bifurcata</taxon>
        <taxon>Unidentata</taxon>
        <taxon>Episquamata</taxon>
        <taxon>Toxicofera</taxon>
        <taxon>Serpentes</taxon>
        <taxon>Colubroidea</taxon>
        <taxon>Elapidae</taxon>
        <taxon>Elapinae</taxon>
        <taxon>Ophiophagus</taxon>
    </lineage>
</organism>
<gene>
    <name evidence="1" type="ORF">L345_09459</name>
</gene>
<dbReference type="EMBL" id="AZIM01002114">
    <property type="protein sequence ID" value="ETE64776.1"/>
    <property type="molecule type" value="Genomic_DNA"/>
</dbReference>
<keyword evidence="2" id="KW-1185">Reference proteome</keyword>
<evidence type="ECO:0000313" key="1">
    <source>
        <dbReference type="EMBL" id="ETE64776.1"/>
    </source>
</evidence>
<reference evidence="1 2" key="1">
    <citation type="journal article" date="2013" name="Proc. Natl. Acad. Sci. U.S.A.">
        <title>The king cobra genome reveals dynamic gene evolution and adaptation in the snake venom system.</title>
        <authorList>
            <person name="Vonk F.J."/>
            <person name="Casewell N.R."/>
            <person name="Henkel C.V."/>
            <person name="Heimberg A.M."/>
            <person name="Jansen H.J."/>
            <person name="McCleary R.J."/>
            <person name="Kerkkamp H.M."/>
            <person name="Vos R.A."/>
            <person name="Guerreiro I."/>
            <person name="Calvete J.J."/>
            <person name="Wuster W."/>
            <person name="Woods A.E."/>
            <person name="Logan J.M."/>
            <person name="Harrison R.A."/>
            <person name="Castoe T.A."/>
            <person name="de Koning A.P."/>
            <person name="Pollock D.D."/>
            <person name="Yandell M."/>
            <person name="Calderon D."/>
            <person name="Renjifo C."/>
            <person name="Currier R.B."/>
            <person name="Salgado D."/>
            <person name="Pla D."/>
            <person name="Sanz L."/>
            <person name="Hyder A.S."/>
            <person name="Ribeiro J.M."/>
            <person name="Arntzen J.W."/>
            <person name="van den Thillart G.E."/>
            <person name="Boetzer M."/>
            <person name="Pirovano W."/>
            <person name="Dirks R.P."/>
            <person name="Spaink H.P."/>
            <person name="Duboule D."/>
            <person name="McGlinn E."/>
            <person name="Kini R.M."/>
            <person name="Richardson M.K."/>
        </authorList>
    </citation>
    <scope>NUCLEOTIDE SEQUENCE</scope>
    <source>
        <tissue evidence="1">Blood</tissue>
    </source>
</reference>
<protein>
    <submittedName>
        <fullName evidence="1">Uncharacterized protein</fullName>
    </submittedName>
</protein>
<name>V8NS32_OPHHA</name>
<comment type="caution">
    <text evidence="1">The sequence shown here is derived from an EMBL/GenBank/DDBJ whole genome shotgun (WGS) entry which is preliminary data.</text>
</comment>
<evidence type="ECO:0000313" key="2">
    <source>
        <dbReference type="Proteomes" id="UP000018936"/>
    </source>
</evidence>
<dbReference type="Proteomes" id="UP000018936">
    <property type="component" value="Unassembled WGS sequence"/>
</dbReference>
<feature type="non-terminal residue" evidence="1">
    <location>
        <position position="1"/>
    </location>
</feature>
<sequence length="143" mass="16559">MVLGTERTWGGSFQKREIPRIQIRRDGCPSNVNLDNSLKKKCTYFHFSKPIRLTPKPVPPCKASRDILQRGHRQLAHHTAHDFIASGVNCRLLWQRDLPLLPQMRRPKMELHVYLPSEKDGEGVWEEMEHRLSGLSVQNSTPK</sequence>
<dbReference type="AlphaFoldDB" id="V8NS32"/>